<organism evidence="2 3">
    <name type="scientific">Cercophora samala</name>
    <dbReference type="NCBI Taxonomy" id="330535"/>
    <lineage>
        <taxon>Eukaryota</taxon>
        <taxon>Fungi</taxon>
        <taxon>Dikarya</taxon>
        <taxon>Ascomycota</taxon>
        <taxon>Pezizomycotina</taxon>
        <taxon>Sordariomycetes</taxon>
        <taxon>Sordariomycetidae</taxon>
        <taxon>Sordariales</taxon>
        <taxon>Lasiosphaeriaceae</taxon>
        <taxon>Cercophora</taxon>
    </lineage>
</organism>
<accession>A0AA40D6V9</accession>
<evidence type="ECO:0000313" key="3">
    <source>
        <dbReference type="Proteomes" id="UP001174997"/>
    </source>
</evidence>
<evidence type="ECO:0000313" key="2">
    <source>
        <dbReference type="EMBL" id="KAK0665415.1"/>
    </source>
</evidence>
<reference evidence="2" key="1">
    <citation type="submission" date="2023-06" db="EMBL/GenBank/DDBJ databases">
        <title>Genome-scale phylogeny and comparative genomics of the fungal order Sordariales.</title>
        <authorList>
            <consortium name="Lawrence Berkeley National Laboratory"/>
            <person name="Hensen N."/>
            <person name="Bonometti L."/>
            <person name="Westerberg I."/>
            <person name="Brannstrom I.O."/>
            <person name="Guillou S."/>
            <person name="Cros-Aarteil S."/>
            <person name="Calhoun S."/>
            <person name="Haridas S."/>
            <person name="Kuo A."/>
            <person name="Mondo S."/>
            <person name="Pangilinan J."/>
            <person name="Riley R."/>
            <person name="Labutti K."/>
            <person name="Andreopoulos B."/>
            <person name="Lipzen A."/>
            <person name="Chen C."/>
            <person name="Yanf M."/>
            <person name="Daum C."/>
            <person name="Ng V."/>
            <person name="Clum A."/>
            <person name="Steindorff A."/>
            <person name="Ohm R."/>
            <person name="Martin F."/>
            <person name="Silar P."/>
            <person name="Natvig D."/>
            <person name="Lalanne C."/>
            <person name="Gautier V."/>
            <person name="Ament-Velasquez S.L."/>
            <person name="Kruys A."/>
            <person name="Hutchinson M.I."/>
            <person name="Powell A.J."/>
            <person name="Barry K."/>
            <person name="Miller A.N."/>
            <person name="Grigoriev I.V."/>
            <person name="Debuchy R."/>
            <person name="Gladieux P."/>
            <person name="Thoren M.H."/>
            <person name="Johannesson H."/>
        </authorList>
    </citation>
    <scope>NUCLEOTIDE SEQUENCE</scope>
    <source>
        <strain evidence="2">CBS 307.81</strain>
    </source>
</reference>
<protein>
    <submittedName>
        <fullName evidence="2">Uncharacterized protein</fullName>
    </submittedName>
</protein>
<dbReference type="AlphaFoldDB" id="A0AA40D6V9"/>
<dbReference type="Proteomes" id="UP001174997">
    <property type="component" value="Unassembled WGS sequence"/>
</dbReference>
<evidence type="ECO:0000256" key="1">
    <source>
        <dbReference type="SAM" id="MobiDB-lite"/>
    </source>
</evidence>
<keyword evidence="3" id="KW-1185">Reference proteome</keyword>
<gene>
    <name evidence="2" type="ORF">QBC41DRAFT_306142</name>
</gene>
<feature type="compositionally biased region" description="Basic and acidic residues" evidence="1">
    <location>
        <begin position="477"/>
        <end position="497"/>
    </location>
</feature>
<feature type="region of interest" description="Disordered" evidence="1">
    <location>
        <begin position="468"/>
        <end position="533"/>
    </location>
</feature>
<sequence length="533" mass="61420">MSKQAFTCIPVTVCAHNCKWAGIYHLGDPVLDFFANLPALALHHQKGPFVSWLPETPEYKQACRAVECFLETSATRSSADCELLVALRSWGRNLSDDYESALALYAVQQPVIDLDRRLDAHFKTGFLEYYRWLAQGSKDAVAPFTGQVVRKGLILPEALSRLPVSTEMSWRGFEADGFHNMEHENPEVRKLYRAYSMFESAFEMYLVHIFDDPMQRQMIDHTLDVGNVSEVNGVLVIDQDEEDASTYALPRDIRRAIMMYMSCEVPAESAWPLVKLFLQPVCNKIELLRITTRNVARPIFHRDEDENELLNTIVLHMVMLVELKCGKKYILDPTAAQYGWTETIVPWDIFKQYRMAEHRSSSPPTDDRTVYYRPDKDLRRIKLKVASEIQRRWGRGITAVLDLPTEQFPQERDWILWAMEYRMMDWYSDLQDKKRSTPPPPLPPGQEMERHLRSLYVSHAYYSSGNDPAAYDLPVSRSEERKEDSMSSAETQKDPAKIRNLQRTETMGGDERGTPDAGLCWVGGTFYDKDSKT</sequence>
<name>A0AA40D6V9_9PEZI</name>
<proteinExistence type="predicted"/>
<dbReference type="EMBL" id="JAULSY010000110">
    <property type="protein sequence ID" value="KAK0665415.1"/>
    <property type="molecule type" value="Genomic_DNA"/>
</dbReference>
<comment type="caution">
    <text evidence="2">The sequence shown here is derived from an EMBL/GenBank/DDBJ whole genome shotgun (WGS) entry which is preliminary data.</text>
</comment>